<dbReference type="EnsemblMetazoa" id="AFUN021468-RA">
    <property type="protein sequence ID" value="AFUN021468-PA"/>
    <property type="gene ID" value="AFUN021468"/>
</dbReference>
<feature type="domain" description="MADF" evidence="3">
    <location>
        <begin position="16"/>
        <end position="115"/>
    </location>
</feature>
<dbReference type="AlphaFoldDB" id="A0A4Y0BQ09"/>
<evidence type="ECO:0000256" key="1">
    <source>
        <dbReference type="ARBA" id="ARBA00001968"/>
    </source>
</evidence>
<evidence type="ECO:0000256" key="2">
    <source>
        <dbReference type="ARBA" id="ARBA00022723"/>
    </source>
</evidence>
<dbReference type="InterPro" id="IPR027806">
    <property type="entry name" value="HARBI1_dom"/>
</dbReference>
<organism evidence="4">
    <name type="scientific">Anopheles funestus</name>
    <name type="common">African malaria mosquito</name>
    <dbReference type="NCBI Taxonomy" id="62324"/>
    <lineage>
        <taxon>Eukaryota</taxon>
        <taxon>Metazoa</taxon>
        <taxon>Ecdysozoa</taxon>
        <taxon>Arthropoda</taxon>
        <taxon>Hexapoda</taxon>
        <taxon>Insecta</taxon>
        <taxon>Pterygota</taxon>
        <taxon>Neoptera</taxon>
        <taxon>Endopterygota</taxon>
        <taxon>Diptera</taxon>
        <taxon>Nematocera</taxon>
        <taxon>Culicoidea</taxon>
        <taxon>Culicidae</taxon>
        <taxon>Anophelinae</taxon>
        <taxon>Anopheles</taxon>
    </lineage>
</organism>
<comment type="cofactor">
    <cofactor evidence="1">
        <name>a divalent metal cation</name>
        <dbReference type="ChEBI" id="CHEBI:60240"/>
    </cofactor>
</comment>
<dbReference type="Pfam" id="PF10545">
    <property type="entry name" value="MADF_DNA_bdg"/>
    <property type="match status" value="1"/>
</dbReference>
<dbReference type="InterPro" id="IPR006578">
    <property type="entry name" value="MADF-dom"/>
</dbReference>
<protein>
    <submittedName>
        <fullName evidence="4">MADF domain-containing protein</fullName>
    </submittedName>
</protein>
<dbReference type="PANTHER" id="PTHR21505:SF8">
    <property type="entry name" value="DPT-YFP REPRESSOR BY OVEREXPRESSION, ISOFORM D-RELATED"/>
    <property type="match status" value="1"/>
</dbReference>
<evidence type="ECO:0000259" key="3">
    <source>
        <dbReference type="PROSITE" id="PS51029"/>
    </source>
</evidence>
<dbReference type="Pfam" id="PF13359">
    <property type="entry name" value="DDE_Tnp_4"/>
    <property type="match status" value="1"/>
</dbReference>
<dbReference type="SMART" id="SM00595">
    <property type="entry name" value="MADF"/>
    <property type="match status" value="1"/>
</dbReference>
<name>A0A4Y0BQ09_ANOFN</name>
<dbReference type="STRING" id="62324.A0A4Y0BQ09"/>
<keyword evidence="2" id="KW-0479">Metal-binding</keyword>
<proteinExistence type="predicted"/>
<reference evidence="4" key="1">
    <citation type="submission" date="2020-05" db="UniProtKB">
        <authorList>
            <consortium name="EnsemblMetazoa"/>
        </authorList>
    </citation>
    <scope>IDENTIFICATION</scope>
    <source>
        <strain evidence="4">FUMOZ</strain>
    </source>
</reference>
<dbReference type="VEuPathDB" id="VectorBase:AFUN2_000805"/>
<accession>A0A4Y0BQ09</accession>
<dbReference type="VEuPathDB" id="VectorBase:AFUN021468"/>
<evidence type="ECO:0000313" key="4">
    <source>
        <dbReference type="EnsemblMetazoa" id="AFUN021468-PA"/>
    </source>
</evidence>
<dbReference type="PANTHER" id="PTHR21505">
    <property type="entry name" value="MADF DOMAIN-CONTAINING PROTEIN-RELATED"/>
    <property type="match status" value="1"/>
</dbReference>
<dbReference type="GO" id="GO:0046872">
    <property type="term" value="F:metal ion binding"/>
    <property type="evidence" value="ECO:0007669"/>
    <property type="project" value="UniProtKB-KW"/>
</dbReference>
<dbReference type="PROSITE" id="PS51029">
    <property type="entry name" value="MADF"/>
    <property type="match status" value="1"/>
</dbReference>
<sequence length="696" mass="78497">MALVQVSNSYLLFWSEFIELYRNLPILWSSKLENGTSRKHHRDHALYILLRKYRKNYPAATVGDIKKLLKTLRFEYRAELQVALAHQKATGSNLGSFESSLWYFDALSFLLPEEIDNLKAELQLPEETFNECPTTSTHTTDSLPNANTSDTDIVHYCKSLATVMKLLSPQQLVYAKYHIDSILKCGKMGILNFDRPQIDINSSEQASGDTVVEGVNCENSTNCSSVIIPFKRFKAAQDSCKNVENAIAATMREATFQQISLGDGVAVNDLAEEYLDEYKPKPDEVNDDSYSSSDRGYVAAEGDEIDSISNSVTPFEISIVDWADAAGVAVTKRSLKSVTQGTDVPDENGCQAANVQPELILRRQCTVHYSNYTHNVVPHYNDEEFLLNFRMGRNTVQMLYNHLAATSAYRKLRGHGGYEAISPQTHVLAFLWFLGHDKASYRDVADQFSLSVSCLHSVICRVAVAILSMKPAVMVHPNEEKKEESAAVFATMCNISDVIGCVGGIQIKIDKPAEHAERYLLWKGHHSIQLQAIIDENVRFLDVFVNYPDEPELMETIKDICGERYCLLGTAAYPCLYQLLVPYSSGGIPLTEAQKTFNEQLETITNKCVRIFAHLKTRFRQLYHLKGRHLSRIVKLVKVCCILHNLASAEEIQLLARNESENHRELVFTYDNAKHHSQADILHGQQRRDRICTGCM</sequence>